<dbReference type="GO" id="GO:0003960">
    <property type="term" value="F:quinone reductase (NADPH) activity"/>
    <property type="evidence" value="ECO:0007669"/>
    <property type="project" value="InterPro"/>
</dbReference>
<dbReference type="Gene3D" id="3.90.180.10">
    <property type="entry name" value="Medium-chain alcohol dehydrogenases, catalytic domain"/>
    <property type="match status" value="1"/>
</dbReference>
<dbReference type="PROSITE" id="PS01162">
    <property type="entry name" value="QOR_ZETA_CRYSTAL"/>
    <property type="match status" value="1"/>
</dbReference>
<evidence type="ECO:0000259" key="3">
    <source>
        <dbReference type="SMART" id="SM00829"/>
    </source>
</evidence>
<dbReference type="InterPro" id="IPR013154">
    <property type="entry name" value="ADH-like_N"/>
</dbReference>
<dbReference type="FunFam" id="3.40.50.720:FF:000053">
    <property type="entry name" value="Quinone oxidoreductase 1"/>
    <property type="match status" value="1"/>
</dbReference>
<sequence>MYRAIRIHDYGGPEVLKLETLPSPVPGRGEILIRQEAIGVNFIDIYFRTGLYKLPTLPAIPGMEGAGTVLAVGEDVADLVPGDRVAYPTALGGYAECRTIAADRVVPLPPDISSEVAAACMLRGLTVHMLLREVHAVQPGETILVHAAAGGVGLLMCQWARYLGVRMIGVVSTEEKGELARQNGASDILVGYDNLAARVRKLTDGAMVPVVYDNIGKDTFVASLDCLAPRGLMVSYGNASGEITGISVGMLATRGSLYLTRPGLTTYIAQRPALLAGAAELFGLIAQGVLSVRIGQRFALADAAEAQRALEARTTVGSTILVP</sequence>
<dbReference type="InterPro" id="IPR013149">
    <property type="entry name" value="ADH-like_C"/>
</dbReference>
<dbReference type="SUPFAM" id="SSF51735">
    <property type="entry name" value="NAD(P)-binding Rossmann-fold domains"/>
    <property type="match status" value="1"/>
</dbReference>
<dbReference type="Pfam" id="PF08240">
    <property type="entry name" value="ADH_N"/>
    <property type="match status" value="1"/>
</dbReference>
<evidence type="ECO:0000313" key="4">
    <source>
        <dbReference type="EMBL" id="MBB2155258.1"/>
    </source>
</evidence>
<comment type="caution">
    <text evidence="4">The sequence shown here is derived from an EMBL/GenBank/DDBJ whole genome shotgun (WGS) entry which is preliminary data.</text>
</comment>
<dbReference type="AlphaFoldDB" id="A0A7W4FCI5"/>
<dbReference type="Proteomes" id="UP000550787">
    <property type="component" value="Unassembled WGS sequence"/>
</dbReference>
<dbReference type="InterPro" id="IPR020843">
    <property type="entry name" value="ER"/>
</dbReference>
<accession>A0A7W4FCI5</accession>
<dbReference type="SMART" id="SM00829">
    <property type="entry name" value="PKS_ER"/>
    <property type="match status" value="1"/>
</dbReference>
<keyword evidence="2" id="KW-0560">Oxidoreductase</keyword>
<evidence type="ECO:0000256" key="1">
    <source>
        <dbReference type="ARBA" id="ARBA00022857"/>
    </source>
</evidence>
<dbReference type="InterPro" id="IPR047618">
    <property type="entry name" value="QOR-like"/>
</dbReference>
<dbReference type="PANTHER" id="PTHR48106:SF13">
    <property type="entry name" value="QUINONE OXIDOREDUCTASE-RELATED"/>
    <property type="match status" value="1"/>
</dbReference>
<proteinExistence type="predicted"/>
<name>A0A7W4FCI5_GLUDI</name>
<organism evidence="4 5">
    <name type="scientific">Gluconacetobacter diazotrophicus</name>
    <name type="common">Acetobacter diazotrophicus</name>
    <dbReference type="NCBI Taxonomy" id="33996"/>
    <lineage>
        <taxon>Bacteria</taxon>
        <taxon>Pseudomonadati</taxon>
        <taxon>Pseudomonadota</taxon>
        <taxon>Alphaproteobacteria</taxon>
        <taxon>Acetobacterales</taxon>
        <taxon>Acetobacteraceae</taxon>
        <taxon>Gluconacetobacter</taxon>
    </lineage>
</organism>
<feature type="domain" description="Enoyl reductase (ER)" evidence="3">
    <location>
        <begin position="11"/>
        <end position="321"/>
    </location>
</feature>
<evidence type="ECO:0000313" key="5">
    <source>
        <dbReference type="Proteomes" id="UP000550787"/>
    </source>
</evidence>
<gene>
    <name evidence="4" type="ORF">HLH33_02855</name>
</gene>
<dbReference type="CDD" id="cd05286">
    <property type="entry name" value="QOR2"/>
    <property type="match status" value="1"/>
</dbReference>
<dbReference type="GO" id="GO:0070402">
    <property type="term" value="F:NADPH binding"/>
    <property type="evidence" value="ECO:0007669"/>
    <property type="project" value="TreeGrafter"/>
</dbReference>
<dbReference type="EMBL" id="JABEQG010000003">
    <property type="protein sequence ID" value="MBB2155258.1"/>
    <property type="molecule type" value="Genomic_DNA"/>
</dbReference>
<dbReference type="GO" id="GO:0035925">
    <property type="term" value="F:mRNA 3'-UTR AU-rich region binding"/>
    <property type="evidence" value="ECO:0007669"/>
    <property type="project" value="TreeGrafter"/>
</dbReference>
<reference evidence="4 5" key="1">
    <citation type="submission" date="2020-04" db="EMBL/GenBank/DDBJ databases">
        <title>Description of novel Gluconacetobacter.</title>
        <authorList>
            <person name="Sombolestani A."/>
        </authorList>
    </citation>
    <scope>NUCLEOTIDE SEQUENCE [LARGE SCALE GENOMIC DNA]</scope>
    <source>
        <strain evidence="4 5">LMG 7603</strain>
    </source>
</reference>
<protein>
    <submittedName>
        <fullName evidence="4">Quinone oxidoreductase</fullName>
    </submittedName>
</protein>
<dbReference type="InterPro" id="IPR036291">
    <property type="entry name" value="NAD(P)-bd_dom_sf"/>
</dbReference>
<dbReference type="Pfam" id="PF00107">
    <property type="entry name" value="ADH_zinc_N"/>
    <property type="match status" value="1"/>
</dbReference>
<evidence type="ECO:0000256" key="2">
    <source>
        <dbReference type="ARBA" id="ARBA00023002"/>
    </source>
</evidence>
<dbReference type="Gene3D" id="3.40.50.720">
    <property type="entry name" value="NAD(P)-binding Rossmann-like Domain"/>
    <property type="match status" value="1"/>
</dbReference>
<dbReference type="InterPro" id="IPR011032">
    <property type="entry name" value="GroES-like_sf"/>
</dbReference>
<dbReference type="GO" id="GO:0008270">
    <property type="term" value="F:zinc ion binding"/>
    <property type="evidence" value="ECO:0007669"/>
    <property type="project" value="InterPro"/>
</dbReference>
<dbReference type="GO" id="GO:0005829">
    <property type="term" value="C:cytosol"/>
    <property type="evidence" value="ECO:0007669"/>
    <property type="project" value="TreeGrafter"/>
</dbReference>
<dbReference type="NCBIfam" id="NF008024">
    <property type="entry name" value="PRK10754.1"/>
    <property type="match status" value="1"/>
</dbReference>
<dbReference type="PANTHER" id="PTHR48106">
    <property type="entry name" value="QUINONE OXIDOREDUCTASE PIG3-RELATED"/>
    <property type="match status" value="1"/>
</dbReference>
<dbReference type="InterPro" id="IPR002364">
    <property type="entry name" value="Quin_OxRdtase/zeta-crystal_CS"/>
</dbReference>
<dbReference type="SUPFAM" id="SSF50129">
    <property type="entry name" value="GroES-like"/>
    <property type="match status" value="1"/>
</dbReference>
<dbReference type="RefSeq" id="WP_183115385.1">
    <property type="nucleotide sequence ID" value="NZ_JABEQG010000003.1"/>
</dbReference>
<keyword evidence="1" id="KW-0521">NADP</keyword>